<name>A0A2M8L3M3_9BACT</name>
<evidence type="ECO:0000313" key="2">
    <source>
        <dbReference type="EMBL" id="PJE67530.1"/>
    </source>
</evidence>
<comment type="caution">
    <text evidence="2">The sequence shown here is derived from an EMBL/GenBank/DDBJ whole genome shotgun (WGS) entry which is preliminary data.</text>
</comment>
<reference evidence="3" key="1">
    <citation type="submission" date="2017-09" db="EMBL/GenBank/DDBJ databases">
        <title>Depth-based differentiation of microbial function through sediment-hosted aquifers and enrichment of novel symbionts in the deep terrestrial subsurface.</title>
        <authorList>
            <person name="Probst A.J."/>
            <person name="Ladd B."/>
            <person name="Jarett J.K."/>
            <person name="Geller-Mcgrath D.E."/>
            <person name="Sieber C.M.K."/>
            <person name="Emerson J.B."/>
            <person name="Anantharaman K."/>
            <person name="Thomas B.C."/>
            <person name="Malmstrom R."/>
            <person name="Stieglmeier M."/>
            <person name="Klingl A."/>
            <person name="Woyke T."/>
            <person name="Ryan C.M."/>
            <person name="Banfield J.F."/>
        </authorList>
    </citation>
    <scope>NUCLEOTIDE SEQUENCE [LARGE SCALE GENOMIC DNA]</scope>
</reference>
<evidence type="ECO:0000256" key="1">
    <source>
        <dbReference type="SAM" id="SignalP"/>
    </source>
</evidence>
<sequence>MKKLFLILFLLFFSFSGEVLASPVPERYRASSARSVVETQVEGDQVEVYQSVETTVDGETIKKESTQPGKLELEIKKEGENEPTVTFSQEEVSEKPPVSFISQIVDFFRKLFSDLMLRFTQHQP</sequence>
<accession>A0A2M8L3M3</accession>
<proteinExistence type="predicted"/>
<organism evidence="2 3">
    <name type="scientific">Candidatus Shapirobacteria bacterium CG10_big_fil_rev_8_21_14_0_10_40_9</name>
    <dbReference type="NCBI Taxonomy" id="1974888"/>
    <lineage>
        <taxon>Bacteria</taxon>
        <taxon>Candidatus Shapironibacteriota</taxon>
    </lineage>
</organism>
<keyword evidence="1" id="KW-0732">Signal</keyword>
<dbReference type="Proteomes" id="UP000231474">
    <property type="component" value="Unassembled WGS sequence"/>
</dbReference>
<feature type="signal peptide" evidence="1">
    <location>
        <begin position="1"/>
        <end position="21"/>
    </location>
</feature>
<evidence type="ECO:0008006" key="4">
    <source>
        <dbReference type="Google" id="ProtNLM"/>
    </source>
</evidence>
<dbReference type="AlphaFoldDB" id="A0A2M8L3M3"/>
<dbReference type="EMBL" id="PFEK01000037">
    <property type="protein sequence ID" value="PJE67530.1"/>
    <property type="molecule type" value="Genomic_DNA"/>
</dbReference>
<protein>
    <recommendedName>
        <fullName evidence="4">G5 domain-containing protein</fullName>
    </recommendedName>
</protein>
<gene>
    <name evidence="2" type="ORF">COU95_01880</name>
</gene>
<evidence type="ECO:0000313" key="3">
    <source>
        <dbReference type="Proteomes" id="UP000231474"/>
    </source>
</evidence>
<feature type="chain" id="PRO_5014812112" description="G5 domain-containing protein" evidence="1">
    <location>
        <begin position="22"/>
        <end position="124"/>
    </location>
</feature>